<dbReference type="SMART" id="SM00256">
    <property type="entry name" value="FBOX"/>
    <property type="match status" value="1"/>
</dbReference>
<dbReference type="PANTHER" id="PTHR24414">
    <property type="entry name" value="F-BOX/KELCH-REPEAT PROTEIN SKIP4"/>
    <property type="match status" value="1"/>
</dbReference>
<protein>
    <recommendedName>
        <fullName evidence="1">F-box domain-containing protein</fullName>
    </recommendedName>
</protein>
<proteinExistence type="predicted"/>
<feature type="domain" description="F-box" evidence="1">
    <location>
        <begin position="17"/>
        <end position="65"/>
    </location>
</feature>
<accession>A0AAU9SAG3</accession>
<dbReference type="Proteomes" id="UP000836841">
    <property type="component" value="Chromosome 4"/>
</dbReference>
<dbReference type="PANTHER" id="PTHR24414:SF184">
    <property type="entry name" value="GALACTOSE OXIDASE_KELCH REPEAT SUPERFAMILY PROTEIN"/>
    <property type="match status" value="1"/>
</dbReference>
<dbReference type="InterPro" id="IPR001810">
    <property type="entry name" value="F-box_dom"/>
</dbReference>
<evidence type="ECO:0000313" key="3">
    <source>
        <dbReference type="Proteomes" id="UP000836841"/>
    </source>
</evidence>
<dbReference type="CDD" id="cd22152">
    <property type="entry name" value="F-box_AtAFR-like"/>
    <property type="match status" value="1"/>
</dbReference>
<sequence length="267" mass="31234">MSSNTRAAKKRQSWEPRYLMTLLPEDVIVDIIARVPRCDYPTLSLVSKQFRSLVASPEIYVFDQTKGAYSIDCRSHTVQALPSMPIPMYRTVADIIDGKIYVIGDIYCDDGWKNVIVVFNTETQKWEEPVIKKENNWERDEMLDVKKWKYACLVDDVLYYCDRAEKSLRAYDPKQRCWGVVNGLEDLLVKINEWSVIETVSYGGRLVLFFYDYRGKTTELWCAEISLERRRGKEIWGQLEWCDLVLIADVLKHDEIYSCYGLMQKSS</sequence>
<dbReference type="EMBL" id="OU466860">
    <property type="protein sequence ID" value="CAH2061339.1"/>
    <property type="molecule type" value="Genomic_DNA"/>
</dbReference>
<dbReference type="InterPro" id="IPR057499">
    <property type="entry name" value="Kelch_FKB95"/>
</dbReference>
<organism evidence="2 3">
    <name type="scientific">Thlaspi arvense</name>
    <name type="common">Field penny-cress</name>
    <dbReference type="NCBI Taxonomy" id="13288"/>
    <lineage>
        <taxon>Eukaryota</taxon>
        <taxon>Viridiplantae</taxon>
        <taxon>Streptophyta</taxon>
        <taxon>Embryophyta</taxon>
        <taxon>Tracheophyta</taxon>
        <taxon>Spermatophyta</taxon>
        <taxon>Magnoliopsida</taxon>
        <taxon>eudicotyledons</taxon>
        <taxon>Gunneridae</taxon>
        <taxon>Pentapetalae</taxon>
        <taxon>rosids</taxon>
        <taxon>malvids</taxon>
        <taxon>Brassicales</taxon>
        <taxon>Brassicaceae</taxon>
        <taxon>Thlaspideae</taxon>
        <taxon>Thlaspi</taxon>
    </lineage>
</organism>
<keyword evidence="3" id="KW-1185">Reference proteome</keyword>
<dbReference type="SUPFAM" id="SSF117281">
    <property type="entry name" value="Kelch motif"/>
    <property type="match status" value="1"/>
</dbReference>
<dbReference type="InterPro" id="IPR036047">
    <property type="entry name" value="F-box-like_dom_sf"/>
</dbReference>
<dbReference type="Pfam" id="PF25210">
    <property type="entry name" value="Kelch_FKB95"/>
    <property type="match status" value="2"/>
</dbReference>
<dbReference type="InterPro" id="IPR050354">
    <property type="entry name" value="F-box/kelch-repeat_ARATH"/>
</dbReference>
<name>A0AAU9SAG3_THLAR</name>
<dbReference type="PROSITE" id="PS50181">
    <property type="entry name" value="FBOX"/>
    <property type="match status" value="1"/>
</dbReference>
<reference evidence="2 3" key="1">
    <citation type="submission" date="2022-03" db="EMBL/GenBank/DDBJ databases">
        <authorList>
            <person name="Nunn A."/>
            <person name="Chopra R."/>
            <person name="Nunn A."/>
            <person name="Contreras Garrido A."/>
        </authorList>
    </citation>
    <scope>NUCLEOTIDE SEQUENCE [LARGE SCALE GENOMIC DNA]</scope>
</reference>
<dbReference type="SUPFAM" id="SSF81383">
    <property type="entry name" value="F-box domain"/>
    <property type="match status" value="1"/>
</dbReference>
<dbReference type="InterPro" id="IPR015915">
    <property type="entry name" value="Kelch-typ_b-propeller"/>
</dbReference>
<gene>
    <name evidence="2" type="ORF">TAV2_LOCUS14557</name>
</gene>
<dbReference type="Gene3D" id="2.120.10.80">
    <property type="entry name" value="Kelch-type beta propeller"/>
    <property type="match status" value="1"/>
</dbReference>
<dbReference type="AlphaFoldDB" id="A0AAU9SAG3"/>
<evidence type="ECO:0000313" key="2">
    <source>
        <dbReference type="EMBL" id="CAH2061339.1"/>
    </source>
</evidence>
<evidence type="ECO:0000259" key="1">
    <source>
        <dbReference type="PROSITE" id="PS50181"/>
    </source>
</evidence>